<sequence length="99" mass="11171">MARTRIPEKKQISIGRMLLNGAINIRQTSRQLAISRNTVKSYIKKYKALADNCPGGAVYQDARIPVFKIEYPRNDKYQELINVLPLLIGLDKPASAKDV</sequence>
<dbReference type="Proteomes" id="UP001324380">
    <property type="component" value="Chromosome"/>
</dbReference>
<evidence type="ECO:0000313" key="1">
    <source>
        <dbReference type="EMBL" id="WPU93682.1"/>
    </source>
</evidence>
<evidence type="ECO:0008006" key="3">
    <source>
        <dbReference type="Google" id="ProtNLM"/>
    </source>
</evidence>
<organism evidence="1 2">
    <name type="scientific">Mucilaginibacter sabulilitoris</name>
    <dbReference type="NCBI Taxonomy" id="1173583"/>
    <lineage>
        <taxon>Bacteria</taxon>
        <taxon>Pseudomonadati</taxon>
        <taxon>Bacteroidota</taxon>
        <taxon>Sphingobacteriia</taxon>
        <taxon>Sphingobacteriales</taxon>
        <taxon>Sphingobacteriaceae</taxon>
        <taxon>Mucilaginibacter</taxon>
    </lineage>
</organism>
<proteinExistence type="predicted"/>
<evidence type="ECO:0000313" key="2">
    <source>
        <dbReference type="Proteomes" id="UP001324380"/>
    </source>
</evidence>
<protein>
    <recommendedName>
        <fullName evidence="3">Homeodomain-like domain-containing protein</fullName>
    </recommendedName>
</protein>
<keyword evidence="2" id="KW-1185">Reference proteome</keyword>
<reference evidence="1 2" key="1">
    <citation type="submission" date="2023-11" db="EMBL/GenBank/DDBJ databases">
        <title>Analysis of the Genomes of Mucilaginibacter gossypii cycad 4 and M. sabulilitoris SNA2: microbes with the potential for plant growth promotion.</title>
        <authorList>
            <person name="Hirsch A.M."/>
            <person name="Humm E."/>
            <person name="Rubbi M."/>
            <person name="Del Vecchio G."/>
            <person name="Ha S.M."/>
            <person name="Pellegrini M."/>
            <person name="Gunsalus R.P."/>
        </authorList>
    </citation>
    <scope>NUCLEOTIDE SEQUENCE [LARGE SCALE GENOMIC DNA]</scope>
    <source>
        <strain evidence="1 2">SNA2</strain>
    </source>
</reference>
<accession>A0ABZ0TMN2</accession>
<name>A0ABZ0TMN2_9SPHI</name>
<gene>
    <name evidence="1" type="ORF">SNE25_30660</name>
</gene>
<dbReference type="RefSeq" id="WP_321562816.1">
    <property type="nucleotide sequence ID" value="NZ_CP139558.1"/>
</dbReference>
<dbReference type="EMBL" id="CP139558">
    <property type="protein sequence ID" value="WPU93682.1"/>
    <property type="molecule type" value="Genomic_DNA"/>
</dbReference>